<dbReference type="OMA" id="SARINYG"/>
<protein>
    <recommendedName>
        <fullName evidence="4">Carbohydrate binding domain-containing protein</fullName>
    </recommendedName>
</protein>
<dbReference type="eggNOG" id="ENOG502RIEG">
    <property type="taxonomic scope" value="Eukaryota"/>
</dbReference>
<dbReference type="RefSeq" id="XP_003289855.1">
    <property type="nucleotide sequence ID" value="XM_003289807.1"/>
</dbReference>
<keyword evidence="3" id="KW-1185">Reference proteome</keyword>
<gene>
    <name evidence="2" type="ORF">DICPUDRAFT_154314</name>
</gene>
<evidence type="ECO:0000313" key="3">
    <source>
        <dbReference type="Proteomes" id="UP000001064"/>
    </source>
</evidence>
<proteinExistence type="predicted"/>
<dbReference type="FunCoup" id="F0ZR08">
    <property type="interactions" value="733"/>
</dbReference>
<evidence type="ECO:0000313" key="2">
    <source>
        <dbReference type="EMBL" id="EGC33635.1"/>
    </source>
</evidence>
<feature type="signal peptide" evidence="1">
    <location>
        <begin position="1"/>
        <end position="18"/>
    </location>
</feature>
<dbReference type="Proteomes" id="UP000001064">
    <property type="component" value="Unassembled WGS sequence"/>
</dbReference>
<accession>F0ZR08</accession>
<dbReference type="EMBL" id="GL871133">
    <property type="protein sequence ID" value="EGC33635.1"/>
    <property type="molecule type" value="Genomic_DNA"/>
</dbReference>
<feature type="chain" id="PRO_5003262679" description="Carbohydrate binding domain-containing protein" evidence="1">
    <location>
        <begin position="19"/>
        <end position="157"/>
    </location>
</feature>
<organism evidence="2 3">
    <name type="scientific">Dictyostelium purpureum</name>
    <name type="common">Slime mold</name>
    <dbReference type="NCBI Taxonomy" id="5786"/>
    <lineage>
        <taxon>Eukaryota</taxon>
        <taxon>Amoebozoa</taxon>
        <taxon>Evosea</taxon>
        <taxon>Eumycetozoa</taxon>
        <taxon>Dictyostelia</taxon>
        <taxon>Dictyosteliales</taxon>
        <taxon>Dictyosteliaceae</taxon>
        <taxon>Dictyostelium</taxon>
    </lineage>
</organism>
<sequence length="157" mass="18315">MKLLLFLILILCINYSFGYDAKLYILNEKSQEWDIVKIPNLALGTGNFEETHPPNFLFKQIVEPSSTVQLKFILENDIIPKRDVMMDVNGGIGTYFFRDKFGELYPKDNFLHNNVWASYCGKDNFGPPYYFNYTCLNRVMSCSISARINYGYFNHCK</sequence>
<dbReference type="KEGG" id="dpp:DICPUDRAFT_154314"/>
<evidence type="ECO:0000256" key="1">
    <source>
        <dbReference type="SAM" id="SignalP"/>
    </source>
</evidence>
<dbReference type="InParanoid" id="F0ZR08"/>
<dbReference type="VEuPathDB" id="AmoebaDB:DICPUDRAFT_154314"/>
<keyword evidence="1" id="KW-0732">Signal</keyword>
<dbReference type="GeneID" id="10503263"/>
<dbReference type="AlphaFoldDB" id="F0ZR08"/>
<name>F0ZR08_DICPU</name>
<evidence type="ECO:0008006" key="4">
    <source>
        <dbReference type="Google" id="ProtNLM"/>
    </source>
</evidence>
<reference evidence="3" key="1">
    <citation type="journal article" date="2011" name="Genome Biol.">
        <title>Comparative genomics of the social amoebae Dictyostelium discoideum and Dictyostelium purpureum.</title>
        <authorList>
            <consortium name="US DOE Joint Genome Institute (JGI-PGF)"/>
            <person name="Sucgang R."/>
            <person name="Kuo A."/>
            <person name="Tian X."/>
            <person name="Salerno W."/>
            <person name="Parikh A."/>
            <person name="Feasley C.L."/>
            <person name="Dalin E."/>
            <person name="Tu H."/>
            <person name="Huang E."/>
            <person name="Barry K."/>
            <person name="Lindquist E."/>
            <person name="Shapiro H."/>
            <person name="Bruce D."/>
            <person name="Schmutz J."/>
            <person name="Salamov A."/>
            <person name="Fey P."/>
            <person name="Gaudet P."/>
            <person name="Anjard C."/>
            <person name="Babu M.M."/>
            <person name="Basu S."/>
            <person name="Bushmanova Y."/>
            <person name="van der Wel H."/>
            <person name="Katoh-Kurasawa M."/>
            <person name="Dinh C."/>
            <person name="Coutinho P.M."/>
            <person name="Saito T."/>
            <person name="Elias M."/>
            <person name="Schaap P."/>
            <person name="Kay R.R."/>
            <person name="Henrissat B."/>
            <person name="Eichinger L."/>
            <person name="Rivero F."/>
            <person name="Putnam N.H."/>
            <person name="West C.M."/>
            <person name="Loomis W.F."/>
            <person name="Chisholm R.L."/>
            <person name="Shaulsky G."/>
            <person name="Strassmann J.E."/>
            <person name="Queller D.C."/>
            <person name="Kuspa A."/>
            <person name="Grigoriev I.V."/>
        </authorList>
    </citation>
    <scope>NUCLEOTIDE SEQUENCE [LARGE SCALE GENOMIC DNA]</scope>
    <source>
        <strain evidence="3">QSDP1</strain>
    </source>
</reference>